<organism evidence="1 2">
    <name type="scientific">Megaselia scalaris</name>
    <name type="common">Humpbacked fly</name>
    <name type="synonym">Phora scalaris</name>
    <dbReference type="NCBI Taxonomy" id="36166"/>
    <lineage>
        <taxon>Eukaryota</taxon>
        <taxon>Metazoa</taxon>
        <taxon>Ecdysozoa</taxon>
        <taxon>Arthropoda</taxon>
        <taxon>Hexapoda</taxon>
        <taxon>Insecta</taxon>
        <taxon>Pterygota</taxon>
        <taxon>Neoptera</taxon>
        <taxon>Endopterygota</taxon>
        <taxon>Diptera</taxon>
        <taxon>Brachycera</taxon>
        <taxon>Muscomorpha</taxon>
        <taxon>Platypezoidea</taxon>
        <taxon>Phoridae</taxon>
        <taxon>Megaseliini</taxon>
        <taxon>Megaselia</taxon>
    </lineage>
</organism>
<dbReference type="EMBL" id="CAQQ02104651">
    <property type="status" value="NOT_ANNOTATED_CDS"/>
    <property type="molecule type" value="Genomic_DNA"/>
</dbReference>
<dbReference type="AlphaFoldDB" id="T1GH09"/>
<dbReference type="EnsemblMetazoa" id="MESCA002691-RA">
    <property type="protein sequence ID" value="MESCA002691-PA"/>
    <property type="gene ID" value="MESCA002691"/>
</dbReference>
<reference evidence="2" key="1">
    <citation type="submission" date="2013-02" db="EMBL/GenBank/DDBJ databases">
        <authorList>
            <person name="Hughes D."/>
        </authorList>
    </citation>
    <scope>NUCLEOTIDE SEQUENCE</scope>
    <source>
        <strain>Durham</strain>
        <strain evidence="2">NC isolate 2 -- Noor lab</strain>
    </source>
</reference>
<proteinExistence type="predicted"/>
<dbReference type="HOGENOM" id="CLU_2760709_0_0_1"/>
<sequence>MDVRTVPKSTQTTTTQGTARWDEITHGLWYIQENIEKNDKSHCDAYYRCVPKNHEWAKLTFYLITHVIYV</sequence>
<name>T1GH09_MEGSC</name>
<reference evidence="1" key="2">
    <citation type="submission" date="2015-06" db="UniProtKB">
        <authorList>
            <consortium name="EnsemblMetazoa"/>
        </authorList>
    </citation>
    <scope>IDENTIFICATION</scope>
</reference>
<evidence type="ECO:0000313" key="2">
    <source>
        <dbReference type="Proteomes" id="UP000015102"/>
    </source>
</evidence>
<keyword evidence="2" id="KW-1185">Reference proteome</keyword>
<accession>T1GH09</accession>
<dbReference type="Proteomes" id="UP000015102">
    <property type="component" value="Unassembled WGS sequence"/>
</dbReference>
<evidence type="ECO:0000313" key="1">
    <source>
        <dbReference type="EnsemblMetazoa" id="MESCA002691-PA"/>
    </source>
</evidence>
<protein>
    <submittedName>
        <fullName evidence="1">Uncharacterized protein</fullName>
    </submittedName>
</protein>